<dbReference type="EMBL" id="MU267601">
    <property type="protein sequence ID" value="KAH7915359.1"/>
    <property type="molecule type" value="Genomic_DNA"/>
</dbReference>
<keyword evidence="2" id="KW-1185">Reference proteome</keyword>
<accession>A0ACB8AQ97</accession>
<protein>
    <submittedName>
        <fullName evidence="1">PR-1-like protein</fullName>
    </submittedName>
</protein>
<evidence type="ECO:0000313" key="2">
    <source>
        <dbReference type="Proteomes" id="UP000790377"/>
    </source>
</evidence>
<comment type="caution">
    <text evidence="1">The sequence shown here is derived from an EMBL/GenBank/DDBJ whole genome shotgun (WGS) entry which is preliminary data.</text>
</comment>
<reference evidence="1" key="1">
    <citation type="journal article" date="2021" name="New Phytol.">
        <title>Evolutionary innovations through gain and loss of genes in the ectomycorrhizal Boletales.</title>
        <authorList>
            <person name="Wu G."/>
            <person name="Miyauchi S."/>
            <person name="Morin E."/>
            <person name="Kuo A."/>
            <person name="Drula E."/>
            <person name="Varga T."/>
            <person name="Kohler A."/>
            <person name="Feng B."/>
            <person name="Cao Y."/>
            <person name="Lipzen A."/>
            <person name="Daum C."/>
            <person name="Hundley H."/>
            <person name="Pangilinan J."/>
            <person name="Johnson J."/>
            <person name="Barry K."/>
            <person name="LaButti K."/>
            <person name="Ng V."/>
            <person name="Ahrendt S."/>
            <person name="Min B."/>
            <person name="Choi I.G."/>
            <person name="Park H."/>
            <person name="Plett J.M."/>
            <person name="Magnuson J."/>
            <person name="Spatafora J.W."/>
            <person name="Nagy L.G."/>
            <person name="Henrissat B."/>
            <person name="Grigoriev I.V."/>
            <person name="Yang Z.L."/>
            <person name="Xu J."/>
            <person name="Martin F.M."/>
        </authorList>
    </citation>
    <scope>NUCLEOTIDE SEQUENCE</scope>
    <source>
        <strain evidence="1">ATCC 28755</strain>
    </source>
</reference>
<sequence length="138" mass="15600">MVHCHFLSLLMLIAMIATASNDIKAYLDAHNHERAKHKAKPLHWDESLARAAQKWADHCKFEHSKGKVGPYGASAKYNSEHPQYSHWTQVVWKSTTHVGCAVQTCNGMFEAKYGPAKFYVCEYSPPGNYVNEFSNNVS</sequence>
<name>A0ACB8AQ97_9AGAM</name>
<gene>
    <name evidence="1" type="ORF">BJ138DRAFT_1097936</name>
</gene>
<dbReference type="Proteomes" id="UP000790377">
    <property type="component" value="Unassembled WGS sequence"/>
</dbReference>
<evidence type="ECO:0000313" key="1">
    <source>
        <dbReference type="EMBL" id="KAH7915359.1"/>
    </source>
</evidence>
<organism evidence="1 2">
    <name type="scientific">Hygrophoropsis aurantiaca</name>
    <dbReference type="NCBI Taxonomy" id="72124"/>
    <lineage>
        <taxon>Eukaryota</taxon>
        <taxon>Fungi</taxon>
        <taxon>Dikarya</taxon>
        <taxon>Basidiomycota</taxon>
        <taxon>Agaricomycotina</taxon>
        <taxon>Agaricomycetes</taxon>
        <taxon>Agaricomycetidae</taxon>
        <taxon>Boletales</taxon>
        <taxon>Coniophorineae</taxon>
        <taxon>Hygrophoropsidaceae</taxon>
        <taxon>Hygrophoropsis</taxon>
    </lineage>
</organism>
<proteinExistence type="predicted"/>